<sequence length="128" mass="14239">MKLDPVEVLVQFLREQPDIPAGSPIGDMTEHRAGETCVYLEHSGGYRVVRDSEDCAHVEYDVYDLDRKACVDLAFLVREKLLEDLPGRAVAGALVLDVEDVAIPSYYPDDSSREHMYGGEVAVFYTSA</sequence>
<name>A0ABV9AW94_9ACTN</name>
<reference evidence="2" key="1">
    <citation type="journal article" date="2019" name="Int. J. Syst. Evol. Microbiol.">
        <title>The Global Catalogue of Microorganisms (GCM) 10K type strain sequencing project: providing services to taxonomists for standard genome sequencing and annotation.</title>
        <authorList>
            <consortium name="The Broad Institute Genomics Platform"/>
            <consortium name="The Broad Institute Genome Sequencing Center for Infectious Disease"/>
            <person name="Wu L."/>
            <person name="Ma J."/>
        </authorList>
    </citation>
    <scope>NUCLEOTIDE SEQUENCE [LARGE SCALE GENOMIC DNA]</scope>
    <source>
        <strain evidence="2">CGMCC 4.7177</strain>
    </source>
</reference>
<proteinExistence type="predicted"/>
<evidence type="ECO:0000313" key="2">
    <source>
        <dbReference type="Proteomes" id="UP001595839"/>
    </source>
</evidence>
<accession>A0ABV9AW94</accession>
<evidence type="ECO:0008006" key="3">
    <source>
        <dbReference type="Google" id="ProtNLM"/>
    </source>
</evidence>
<organism evidence="1 2">
    <name type="scientific">Streptomyces vulcanius</name>
    <dbReference type="NCBI Taxonomy" id="1441876"/>
    <lineage>
        <taxon>Bacteria</taxon>
        <taxon>Bacillati</taxon>
        <taxon>Actinomycetota</taxon>
        <taxon>Actinomycetes</taxon>
        <taxon>Kitasatosporales</taxon>
        <taxon>Streptomycetaceae</taxon>
        <taxon>Streptomyces</taxon>
    </lineage>
</organism>
<dbReference type="Proteomes" id="UP001595839">
    <property type="component" value="Unassembled WGS sequence"/>
</dbReference>
<protein>
    <recommendedName>
        <fullName evidence="3">Tail terminator</fullName>
    </recommendedName>
</protein>
<gene>
    <name evidence="1" type="ORF">ACFPIH_19800</name>
</gene>
<dbReference type="EMBL" id="JBHSFK010000012">
    <property type="protein sequence ID" value="MFC4501746.1"/>
    <property type="molecule type" value="Genomic_DNA"/>
</dbReference>
<comment type="caution">
    <text evidence="1">The sequence shown here is derived from an EMBL/GenBank/DDBJ whole genome shotgun (WGS) entry which is preliminary data.</text>
</comment>
<keyword evidence="2" id="KW-1185">Reference proteome</keyword>
<evidence type="ECO:0000313" key="1">
    <source>
        <dbReference type="EMBL" id="MFC4501746.1"/>
    </source>
</evidence>
<dbReference type="RefSeq" id="WP_381173760.1">
    <property type="nucleotide sequence ID" value="NZ_JBHSFK010000012.1"/>
</dbReference>